<dbReference type="Gene3D" id="3.40.50.720">
    <property type="entry name" value="NAD(P)-binding Rossmann-like Domain"/>
    <property type="match status" value="1"/>
</dbReference>
<sequence length="332" mass="34990">MPQPAVSLISRGDIARYLSISRSLELARIAYAATATGDALHSSLGHVAAPDGEFHIKGSGLVVDGRLFAAVKVVAYFPERTTTLKLPSIVGLIELFDGANGQPLAVMESELITKLRTAAGTAVALDQLARPDARRLLVCGTGAQALPHIEAVAAIRDLESVHLWGRSLERARATLAELRERFPDLRSDIAQDVSAAAGRADLIVCLTAATKPYLHPGDVRPGTTIAAVGSDTPEKQELSTDLLASATLVCDVTHQCAHAGELHHALEAGVMTRADVRGEIGEVIAGQRDGRRTQDEIVVFDSTGTAVQDTAPAAALYLATTNAPTADLWAMM</sequence>
<reference evidence="2" key="1">
    <citation type="submission" date="2022-10" db="EMBL/GenBank/DDBJ databases">
        <title>The WGS of Solirubrobacter ginsenosidimutans DSM 21036.</title>
        <authorList>
            <person name="Jiang Z."/>
        </authorList>
    </citation>
    <scope>NUCLEOTIDE SEQUENCE</scope>
    <source>
        <strain evidence="2">DSM 21036</strain>
    </source>
</reference>
<proteinExistence type="inferred from homology"/>
<dbReference type="Gene3D" id="3.30.1780.10">
    <property type="entry name" value="ornithine cyclodeaminase, domain 1"/>
    <property type="match status" value="1"/>
</dbReference>
<evidence type="ECO:0000256" key="1">
    <source>
        <dbReference type="ARBA" id="ARBA00008903"/>
    </source>
</evidence>
<dbReference type="PIRSF" id="PIRSF001439">
    <property type="entry name" value="CryM"/>
    <property type="match status" value="1"/>
</dbReference>
<dbReference type="InterPro" id="IPR003462">
    <property type="entry name" value="ODC_Mu_crystall"/>
</dbReference>
<organism evidence="2 3">
    <name type="scientific">Solirubrobacter ginsenosidimutans</name>
    <dbReference type="NCBI Taxonomy" id="490573"/>
    <lineage>
        <taxon>Bacteria</taxon>
        <taxon>Bacillati</taxon>
        <taxon>Actinomycetota</taxon>
        <taxon>Thermoleophilia</taxon>
        <taxon>Solirubrobacterales</taxon>
        <taxon>Solirubrobacteraceae</taxon>
        <taxon>Solirubrobacter</taxon>
    </lineage>
</organism>
<gene>
    <name evidence="2" type="ORF">OM076_29065</name>
</gene>
<dbReference type="InterPro" id="IPR036291">
    <property type="entry name" value="NAD(P)-bd_dom_sf"/>
</dbReference>
<protein>
    <submittedName>
        <fullName evidence="2">Ornithine cyclodeaminase family protein</fullName>
    </submittedName>
</protein>
<dbReference type="InterPro" id="IPR023401">
    <property type="entry name" value="ODC_N"/>
</dbReference>
<dbReference type="PANTHER" id="PTHR13812">
    <property type="entry name" value="KETIMINE REDUCTASE MU-CRYSTALLIN"/>
    <property type="match status" value="1"/>
</dbReference>
<comment type="caution">
    <text evidence="2">The sequence shown here is derived from an EMBL/GenBank/DDBJ whole genome shotgun (WGS) entry which is preliminary data.</text>
</comment>
<dbReference type="Pfam" id="PF02423">
    <property type="entry name" value="OCD_Mu_crystall"/>
    <property type="match status" value="1"/>
</dbReference>
<dbReference type="SUPFAM" id="SSF51735">
    <property type="entry name" value="NAD(P)-binding Rossmann-fold domains"/>
    <property type="match status" value="1"/>
</dbReference>
<dbReference type="Proteomes" id="UP001149140">
    <property type="component" value="Unassembled WGS sequence"/>
</dbReference>
<comment type="similarity">
    <text evidence="1">Belongs to the ornithine cyclodeaminase/mu-crystallin family.</text>
</comment>
<keyword evidence="3" id="KW-1185">Reference proteome</keyword>
<name>A0A9X3S5P0_9ACTN</name>
<evidence type="ECO:0000313" key="3">
    <source>
        <dbReference type="Proteomes" id="UP001149140"/>
    </source>
</evidence>
<dbReference type="GO" id="GO:0005737">
    <property type="term" value="C:cytoplasm"/>
    <property type="evidence" value="ECO:0007669"/>
    <property type="project" value="TreeGrafter"/>
</dbReference>
<dbReference type="PANTHER" id="PTHR13812:SF19">
    <property type="entry name" value="KETIMINE REDUCTASE MU-CRYSTALLIN"/>
    <property type="match status" value="1"/>
</dbReference>
<dbReference type="EMBL" id="JAPDOD010000033">
    <property type="protein sequence ID" value="MDA0164356.1"/>
    <property type="molecule type" value="Genomic_DNA"/>
</dbReference>
<dbReference type="FunFam" id="3.40.50.720:FF:000311">
    <property type="entry name" value="Ornithine cyclodeaminase"/>
    <property type="match status" value="1"/>
</dbReference>
<dbReference type="RefSeq" id="WP_270043611.1">
    <property type="nucleotide sequence ID" value="NZ_JAPDOD010000033.1"/>
</dbReference>
<dbReference type="GO" id="GO:0019752">
    <property type="term" value="P:carboxylic acid metabolic process"/>
    <property type="evidence" value="ECO:0007669"/>
    <property type="project" value="UniProtKB-ARBA"/>
</dbReference>
<dbReference type="AlphaFoldDB" id="A0A9X3S5P0"/>
<accession>A0A9X3S5P0</accession>
<evidence type="ECO:0000313" key="2">
    <source>
        <dbReference type="EMBL" id="MDA0164356.1"/>
    </source>
</evidence>
<dbReference type="GO" id="GO:0016491">
    <property type="term" value="F:oxidoreductase activity"/>
    <property type="evidence" value="ECO:0007669"/>
    <property type="project" value="UniProtKB-ARBA"/>
</dbReference>